<dbReference type="PANTHER" id="PTHR22550">
    <property type="entry name" value="SPORE GERMINATION PROTEIN"/>
    <property type="match status" value="1"/>
</dbReference>
<keyword evidence="6" id="KW-1185">Reference proteome</keyword>
<keyword evidence="4" id="KW-1133">Transmembrane helix</keyword>
<evidence type="ECO:0000256" key="1">
    <source>
        <dbReference type="ARBA" id="ARBA00005278"/>
    </source>
</evidence>
<gene>
    <name evidence="5" type="ORF">SAMN04488112_10691</name>
</gene>
<dbReference type="Pfam" id="PF03323">
    <property type="entry name" value="GerA"/>
    <property type="match status" value="1"/>
</dbReference>
<dbReference type="InterPro" id="IPR004995">
    <property type="entry name" value="Spore_Ger"/>
</dbReference>
<proteinExistence type="inferred from homology"/>
<dbReference type="GO" id="GO:0016020">
    <property type="term" value="C:membrane"/>
    <property type="evidence" value="ECO:0007669"/>
    <property type="project" value="InterPro"/>
</dbReference>
<evidence type="ECO:0000256" key="4">
    <source>
        <dbReference type="SAM" id="Phobius"/>
    </source>
</evidence>
<sequence>MSYKRLMNRLFKRRNQAKQQETDIDLIPIYKRLDDNLAFLKKTFGNSMDLAIYHAQIGKPSVKLAVIYLESMVEDQSINRLMTDIYNQDNGEGFTSKEHTFDWLKEKVVSVGEAERLSNLDDICSKVTYGHVVVLMDGVTHAISGDTSAPPHRSISEPTTQRVTQGPKEGFTEDIATNLSLVRRRIPSTNLRFDEMKVGRITRTRVAVTYVDGIVNPQLVAGVKRRLQNINTDSVLDTRDIGDWIEDNKFSVFQTMLYYERPDTVAAKILEGRVAILVEGTPFVLILPVTALETVQAPEDYYLRYDIATFLRAIRFIAFFLALLSPSIYVALATFHQDMLPTDIALNIVSQREGVPFPIFVEALLMELTFEVLREAGVRAPRILGVSITIVGAVIIGQTAVDAGVVTPIKVIIVSVTGIASFVAPEFSISVSARLLRFAFLILASTYGFFGIGIAFIIMVFHVQSLRSFGVPYLAPLSPFIGSDLKDVIFRVPHWAMTKRPAYLQSMMPRRIRFQTSQGKVRYDD</sequence>
<feature type="transmembrane region" description="Helical" evidence="4">
    <location>
        <begin position="313"/>
        <end position="335"/>
    </location>
</feature>
<evidence type="ECO:0000313" key="6">
    <source>
        <dbReference type="Proteomes" id="UP000199387"/>
    </source>
</evidence>
<dbReference type="PIRSF" id="PIRSF005690">
    <property type="entry name" value="GerBA"/>
    <property type="match status" value="1"/>
</dbReference>
<evidence type="ECO:0000256" key="2">
    <source>
        <dbReference type="ARBA" id="ARBA00023136"/>
    </source>
</evidence>
<reference evidence="5 6" key="1">
    <citation type="submission" date="2016-10" db="EMBL/GenBank/DDBJ databases">
        <authorList>
            <person name="de Groot N.N."/>
        </authorList>
    </citation>
    <scope>NUCLEOTIDE SEQUENCE [LARGE SCALE GENOMIC DNA]</scope>
    <source>
        <strain evidence="5 6">DSM 45514</strain>
    </source>
</reference>
<dbReference type="PANTHER" id="PTHR22550:SF5">
    <property type="entry name" value="LEUCINE ZIPPER PROTEIN 4"/>
    <property type="match status" value="1"/>
</dbReference>
<dbReference type="EMBL" id="FMZA01000006">
    <property type="protein sequence ID" value="SDC32898.1"/>
    <property type="molecule type" value="Genomic_DNA"/>
</dbReference>
<keyword evidence="2 4" id="KW-0472">Membrane</keyword>
<keyword evidence="4" id="KW-0812">Transmembrane</keyword>
<dbReference type="STRING" id="1236220.SAMN04488112_10691"/>
<organism evidence="5 6">
    <name type="scientific">Melghirimyces thermohalophilus</name>
    <dbReference type="NCBI Taxonomy" id="1236220"/>
    <lineage>
        <taxon>Bacteria</taxon>
        <taxon>Bacillati</taxon>
        <taxon>Bacillota</taxon>
        <taxon>Bacilli</taxon>
        <taxon>Bacillales</taxon>
        <taxon>Thermoactinomycetaceae</taxon>
        <taxon>Melghirimyces</taxon>
    </lineage>
</organism>
<feature type="transmembrane region" description="Helical" evidence="4">
    <location>
        <begin position="436"/>
        <end position="461"/>
    </location>
</feature>
<comment type="similarity">
    <text evidence="1">Belongs to the GerABKA family.</text>
</comment>
<dbReference type="InterPro" id="IPR050768">
    <property type="entry name" value="UPF0353/GerABKA_families"/>
</dbReference>
<dbReference type="AlphaFoldDB" id="A0A1G6KQ00"/>
<evidence type="ECO:0000256" key="3">
    <source>
        <dbReference type="SAM" id="MobiDB-lite"/>
    </source>
</evidence>
<evidence type="ECO:0000313" key="5">
    <source>
        <dbReference type="EMBL" id="SDC32898.1"/>
    </source>
</evidence>
<accession>A0A1G6KQ00</accession>
<name>A0A1G6KQ00_9BACL</name>
<dbReference type="GO" id="GO:0009847">
    <property type="term" value="P:spore germination"/>
    <property type="evidence" value="ECO:0007669"/>
    <property type="project" value="InterPro"/>
</dbReference>
<feature type="transmembrane region" description="Helical" evidence="4">
    <location>
        <begin position="407"/>
        <end position="424"/>
    </location>
</feature>
<protein>
    <submittedName>
        <fullName evidence="5">Spore germination protein KA</fullName>
    </submittedName>
</protein>
<feature type="region of interest" description="Disordered" evidence="3">
    <location>
        <begin position="145"/>
        <end position="166"/>
    </location>
</feature>
<dbReference type="Proteomes" id="UP000199387">
    <property type="component" value="Unassembled WGS sequence"/>
</dbReference>
<feature type="transmembrane region" description="Helical" evidence="4">
    <location>
        <begin position="380"/>
        <end position="401"/>
    </location>
</feature>
<dbReference type="RefSeq" id="WP_091567583.1">
    <property type="nucleotide sequence ID" value="NZ_FMZA01000006.1"/>
</dbReference>
<dbReference type="OrthoDB" id="9772630at2"/>